<accession>A0A3T0N641</accession>
<dbReference type="InterPro" id="IPR038692">
    <property type="entry name" value="Cthe_2751_sf"/>
</dbReference>
<name>A0A3T0N641_9RHOB</name>
<dbReference type="OrthoDB" id="1846249at2"/>
<sequence length="131" mass="14312">MSLKECIPKDKYDLDAVRLAIAIGFPGLGPILPDLFEWTKDGNWPVAPVVASLLSDAGSELTPYIREILCSDDGMWKYWVILLVLRCSSAGIQTSLKSDLVRLMLHPTQDDADSEVPKVAQSVLGALNVVD</sequence>
<dbReference type="AlphaFoldDB" id="A0A3T0N641"/>
<organism evidence="2 3">
    <name type="scientific">Parasedimentitalea marina</name>
    <dbReference type="NCBI Taxonomy" id="2483033"/>
    <lineage>
        <taxon>Bacteria</taxon>
        <taxon>Pseudomonadati</taxon>
        <taxon>Pseudomonadota</taxon>
        <taxon>Alphaproteobacteria</taxon>
        <taxon>Rhodobacterales</taxon>
        <taxon>Paracoccaceae</taxon>
        <taxon>Parasedimentitalea</taxon>
    </lineage>
</organism>
<gene>
    <name evidence="2" type="ORF">EBB79_17650</name>
</gene>
<evidence type="ECO:0000313" key="2">
    <source>
        <dbReference type="EMBL" id="AZV79514.1"/>
    </source>
</evidence>
<evidence type="ECO:0000259" key="1">
    <source>
        <dbReference type="Pfam" id="PF16804"/>
    </source>
</evidence>
<dbReference type="RefSeq" id="WP_127750102.1">
    <property type="nucleotide sequence ID" value="NZ_CP033219.1"/>
</dbReference>
<dbReference type="Proteomes" id="UP000283063">
    <property type="component" value="Chromosome"/>
</dbReference>
<evidence type="ECO:0000313" key="3">
    <source>
        <dbReference type="Proteomes" id="UP000283063"/>
    </source>
</evidence>
<reference evidence="2 3" key="1">
    <citation type="submission" date="2018-10" db="EMBL/GenBank/DDBJ databases">
        <title>Parasedimentitalea marina sp. nov., a psychrophilic bacterium isolated from deep seawater of the New Britain Trench.</title>
        <authorList>
            <person name="Cao J."/>
        </authorList>
    </citation>
    <scope>NUCLEOTIDE SEQUENCE [LARGE SCALE GENOMIC DNA]</scope>
    <source>
        <strain evidence="2 3">W43</strain>
    </source>
</reference>
<dbReference type="Pfam" id="PF16804">
    <property type="entry name" value="DUF5071"/>
    <property type="match status" value="1"/>
</dbReference>
<feature type="domain" description="DUF5071" evidence="1">
    <location>
        <begin position="7"/>
        <end position="124"/>
    </location>
</feature>
<dbReference type="Gene3D" id="1.25.40.750">
    <property type="entry name" value="Domain of unknown function DUF5071"/>
    <property type="match status" value="1"/>
</dbReference>
<proteinExistence type="predicted"/>
<keyword evidence="3" id="KW-1185">Reference proteome</keyword>
<protein>
    <submittedName>
        <fullName evidence="2">DUF5071 domain-containing protein</fullName>
    </submittedName>
</protein>
<dbReference type="EMBL" id="CP033219">
    <property type="protein sequence ID" value="AZV79514.1"/>
    <property type="molecule type" value="Genomic_DNA"/>
</dbReference>
<dbReference type="CDD" id="cd11743">
    <property type="entry name" value="Cthe_2751_like"/>
    <property type="match status" value="1"/>
</dbReference>
<dbReference type="KEGG" id="sedi:EBB79_17650"/>
<dbReference type="InterPro" id="IPR031837">
    <property type="entry name" value="DUF5071"/>
</dbReference>